<name>A0A069P8L3_9BURK</name>
<proteinExistence type="predicted"/>
<accession>A0A069P8L3</accession>
<dbReference type="PANTHER" id="PTHR38593">
    <property type="entry name" value="BLR2558 PROTEIN"/>
    <property type="match status" value="1"/>
</dbReference>
<dbReference type="EMBL" id="JFHE01000015">
    <property type="protein sequence ID" value="KDR33601.1"/>
    <property type="molecule type" value="Genomic_DNA"/>
</dbReference>
<feature type="domain" description="DUF4142" evidence="2">
    <location>
        <begin position="42"/>
        <end position="176"/>
    </location>
</feature>
<keyword evidence="1" id="KW-0732">Signal</keyword>
<evidence type="ECO:0000256" key="1">
    <source>
        <dbReference type="SAM" id="SignalP"/>
    </source>
</evidence>
<dbReference type="Proteomes" id="UP000597138">
    <property type="component" value="Unassembled WGS sequence"/>
</dbReference>
<dbReference type="InterPro" id="IPR025419">
    <property type="entry name" value="DUF4142"/>
</dbReference>
<dbReference type="PANTHER" id="PTHR38593:SF1">
    <property type="entry name" value="BLR2558 PROTEIN"/>
    <property type="match status" value="1"/>
</dbReference>
<dbReference type="RefSeq" id="WP_035966419.1">
    <property type="nucleotide sequence ID" value="NZ_BMEG01000006.1"/>
</dbReference>
<dbReference type="Proteomes" id="UP000027439">
    <property type="component" value="Unassembled WGS sequence"/>
</dbReference>
<dbReference type="eggNOG" id="COG3652">
    <property type="taxonomic scope" value="Bacteria"/>
</dbReference>
<keyword evidence="6" id="KW-1185">Reference proteome</keyword>
<dbReference type="EMBL" id="BMEG01000006">
    <property type="protein sequence ID" value="GGD79840.1"/>
    <property type="molecule type" value="Genomic_DNA"/>
</dbReference>
<dbReference type="AlphaFoldDB" id="A0A069P8L3"/>
<feature type="chain" id="PRO_5001667324" description="DUF4142 domain-containing protein" evidence="1">
    <location>
        <begin position="38"/>
        <end position="183"/>
    </location>
</feature>
<reference evidence="4 5" key="2">
    <citation type="submission" date="2014-03" db="EMBL/GenBank/DDBJ databases">
        <title>Draft Genome Sequences of Four Burkholderia Strains.</title>
        <authorList>
            <person name="Liu X.Y."/>
            <person name="Li C.X."/>
            <person name="Xu J.H."/>
        </authorList>
    </citation>
    <scope>NUCLEOTIDE SEQUENCE [LARGE SCALE GENOMIC DNA]</scope>
    <source>
        <strain evidence="4 5">R27</strain>
    </source>
</reference>
<evidence type="ECO:0000313" key="6">
    <source>
        <dbReference type="Proteomes" id="UP000597138"/>
    </source>
</evidence>
<dbReference type="Pfam" id="PF13628">
    <property type="entry name" value="DUF4142"/>
    <property type="match status" value="1"/>
</dbReference>
<organism evidence="4 5">
    <name type="scientific">Caballeronia grimmiae</name>
    <dbReference type="NCBI Taxonomy" id="1071679"/>
    <lineage>
        <taxon>Bacteria</taxon>
        <taxon>Pseudomonadati</taxon>
        <taxon>Pseudomonadota</taxon>
        <taxon>Betaproteobacteria</taxon>
        <taxon>Burkholderiales</taxon>
        <taxon>Burkholderiaceae</taxon>
        <taxon>Caballeronia</taxon>
    </lineage>
</organism>
<gene>
    <name evidence="4" type="ORF">BG57_07340</name>
    <name evidence="3" type="ORF">GCM10010985_37960</name>
</gene>
<evidence type="ECO:0000313" key="4">
    <source>
        <dbReference type="EMBL" id="KDR33601.1"/>
    </source>
</evidence>
<comment type="caution">
    <text evidence="4">The sequence shown here is derived from an EMBL/GenBank/DDBJ whole genome shotgun (WGS) entry which is preliminary data.</text>
</comment>
<evidence type="ECO:0000259" key="2">
    <source>
        <dbReference type="Pfam" id="PF13628"/>
    </source>
</evidence>
<dbReference type="Gene3D" id="1.20.1260.10">
    <property type="match status" value="1"/>
</dbReference>
<reference evidence="3" key="1">
    <citation type="journal article" date="2014" name="Int. J. Syst. Evol. Microbiol.">
        <title>Complete genome of a new Firmicutes species belonging to the dominant human colonic microbiota ('Ruminococcus bicirculans') reveals two chromosomes and a selective capacity to utilize plant glucans.</title>
        <authorList>
            <consortium name="NISC Comparative Sequencing Program"/>
            <person name="Wegmann U."/>
            <person name="Louis P."/>
            <person name="Goesmann A."/>
            <person name="Henrissat B."/>
            <person name="Duncan S.H."/>
            <person name="Flint H.J."/>
        </authorList>
    </citation>
    <scope>NUCLEOTIDE SEQUENCE</scope>
    <source>
        <strain evidence="3">CGMCC 1.11013</strain>
    </source>
</reference>
<dbReference type="OrthoDB" id="118677at2"/>
<dbReference type="InterPro" id="IPR012347">
    <property type="entry name" value="Ferritin-like"/>
</dbReference>
<sequence>MRIDRSFTFPAARYRIGRVCRASMFALLAAWVSVSSAATNDSAEKFLADALQDGRAEIQTCELALKSSHEPAVQAFAKRMIKDHQAMNDKIVALAKQKGYRLPDELTLTQRATYTALKPLSGHAFDSLFMKHNLSDHESDIKLFGDQAVHASDEDVRALAGDGLATLREHLQLAKQTDAALKK</sequence>
<reference evidence="3" key="4">
    <citation type="submission" date="2024-05" db="EMBL/GenBank/DDBJ databases">
        <authorList>
            <person name="Sun Q."/>
            <person name="Zhou Y."/>
        </authorList>
    </citation>
    <scope>NUCLEOTIDE SEQUENCE</scope>
    <source>
        <strain evidence="3">CGMCC 1.11013</strain>
    </source>
</reference>
<dbReference type="STRING" id="1071679.BG57_07340"/>
<protein>
    <recommendedName>
        <fullName evidence="2">DUF4142 domain-containing protein</fullName>
    </recommendedName>
</protein>
<feature type="signal peptide" evidence="1">
    <location>
        <begin position="1"/>
        <end position="37"/>
    </location>
</feature>
<evidence type="ECO:0000313" key="3">
    <source>
        <dbReference type="EMBL" id="GGD79840.1"/>
    </source>
</evidence>
<evidence type="ECO:0000313" key="5">
    <source>
        <dbReference type="Proteomes" id="UP000027439"/>
    </source>
</evidence>
<reference evidence="6" key="3">
    <citation type="journal article" date="2019" name="Int. J. Syst. Evol. Microbiol.">
        <title>The Global Catalogue of Microorganisms (GCM) 10K type strain sequencing project: providing services to taxonomists for standard genome sequencing and annotation.</title>
        <authorList>
            <consortium name="The Broad Institute Genomics Platform"/>
            <consortium name="The Broad Institute Genome Sequencing Center for Infectious Disease"/>
            <person name="Wu L."/>
            <person name="Ma J."/>
        </authorList>
    </citation>
    <scope>NUCLEOTIDE SEQUENCE [LARGE SCALE GENOMIC DNA]</scope>
    <source>
        <strain evidence="6">CGMCC 1.11013</strain>
    </source>
</reference>